<sequence length="457" mass="53140">MSAIELLSVVTRGVRSSPIQRLPSELLIDIWLLCLSGYQIQRTEESPGFAVYQNHRDRYFITSVCRRWRELVRSTPIFWHTLALDFPFRNADHLQDWILFSRFLPLNVRVTSPKAYQQDDKGKSPLIALRSEHHRLRVFEGTPFSWIDLDPIFQLGAVLNFPRLEYFHLTVYSRLFRHVSDDSFDAPNLISLSLRGDASRLLHGLTVKTRSNLRHLTYEATDGPSCRYLQLLSKMENLISLEWLEDLALYERQLFPKQFQSVQLQHLKIFALNVTGWWGFDHTIRFLERIEMPSLEQLSIVGPGFENEVPFPINAILLAIVKDYSPSFRYLKIQSCNLSAINVPQILSPFLHSGILVIRDSYLEAPFFESLINFLIEDLDSRYSNRLKKMEIELCRKVAVPHDRLHLKRCILKLLKGSAGGKRHESINLSIRDIEDCHPELHDLASSYRSTFLYQSG</sequence>
<dbReference type="Gene3D" id="1.20.1280.50">
    <property type="match status" value="1"/>
</dbReference>
<proteinExistence type="predicted"/>
<evidence type="ECO:0000313" key="2">
    <source>
        <dbReference type="Proteomes" id="UP000054279"/>
    </source>
</evidence>
<keyword evidence="2" id="KW-1185">Reference proteome</keyword>
<gene>
    <name evidence="1" type="ORF">M422DRAFT_37500</name>
</gene>
<dbReference type="HOGENOM" id="CLU_598750_0_0_1"/>
<dbReference type="Proteomes" id="UP000054279">
    <property type="component" value="Unassembled WGS sequence"/>
</dbReference>
<dbReference type="OrthoDB" id="3365698at2759"/>
<dbReference type="EMBL" id="KN837319">
    <property type="protein sequence ID" value="KIJ27962.1"/>
    <property type="molecule type" value="Genomic_DNA"/>
</dbReference>
<name>A0A0C9UG68_SPHS4</name>
<protein>
    <recommendedName>
        <fullName evidence="3">F-box domain-containing protein</fullName>
    </recommendedName>
</protein>
<accession>A0A0C9UG68</accession>
<evidence type="ECO:0000313" key="1">
    <source>
        <dbReference type="EMBL" id="KIJ27962.1"/>
    </source>
</evidence>
<reference evidence="1 2" key="1">
    <citation type="submission" date="2014-06" db="EMBL/GenBank/DDBJ databases">
        <title>Evolutionary Origins and Diversification of the Mycorrhizal Mutualists.</title>
        <authorList>
            <consortium name="DOE Joint Genome Institute"/>
            <consortium name="Mycorrhizal Genomics Consortium"/>
            <person name="Kohler A."/>
            <person name="Kuo A."/>
            <person name="Nagy L.G."/>
            <person name="Floudas D."/>
            <person name="Copeland A."/>
            <person name="Barry K.W."/>
            <person name="Cichocki N."/>
            <person name="Veneault-Fourrey C."/>
            <person name="LaButti K."/>
            <person name="Lindquist E.A."/>
            <person name="Lipzen A."/>
            <person name="Lundell T."/>
            <person name="Morin E."/>
            <person name="Murat C."/>
            <person name="Riley R."/>
            <person name="Ohm R."/>
            <person name="Sun H."/>
            <person name="Tunlid A."/>
            <person name="Henrissat B."/>
            <person name="Grigoriev I.V."/>
            <person name="Hibbett D.S."/>
            <person name="Martin F."/>
        </authorList>
    </citation>
    <scope>NUCLEOTIDE SEQUENCE [LARGE SCALE GENOMIC DNA]</scope>
    <source>
        <strain evidence="1 2">SS14</strain>
    </source>
</reference>
<evidence type="ECO:0008006" key="3">
    <source>
        <dbReference type="Google" id="ProtNLM"/>
    </source>
</evidence>
<dbReference type="AlphaFoldDB" id="A0A0C9UG68"/>
<organism evidence="1 2">
    <name type="scientific">Sphaerobolus stellatus (strain SS14)</name>
    <dbReference type="NCBI Taxonomy" id="990650"/>
    <lineage>
        <taxon>Eukaryota</taxon>
        <taxon>Fungi</taxon>
        <taxon>Dikarya</taxon>
        <taxon>Basidiomycota</taxon>
        <taxon>Agaricomycotina</taxon>
        <taxon>Agaricomycetes</taxon>
        <taxon>Phallomycetidae</taxon>
        <taxon>Geastrales</taxon>
        <taxon>Sphaerobolaceae</taxon>
        <taxon>Sphaerobolus</taxon>
    </lineage>
</organism>